<accession>A0A895XMF9</accession>
<proteinExistence type="predicted"/>
<evidence type="ECO:0000313" key="2">
    <source>
        <dbReference type="Proteomes" id="UP000662939"/>
    </source>
</evidence>
<dbReference type="EMBL" id="CP070496">
    <property type="protein sequence ID" value="QSB04723.1"/>
    <property type="molecule type" value="Genomic_DNA"/>
</dbReference>
<evidence type="ECO:0008006" key="3">
    <source>
        <dbReference type="Google" id="ProtNLM"/>
    </source>
</evidence>
<organism evidence="1 2">
    <name type="scientific">Natronoglycomyces albus</name>
    <dbReference type="NCBI Taxonomy" id="2811108"/>
    <lineage>
        <taxon>Bacteria</taxon>
        <taxon>Bacillati</taxon>
        <taxon>Actinomycetota</taxon>
        <taxon>Actinomycetes</taxon>
        <taxon>Glycomycetales</taxon>
        <taxon>Glycomycetaceae</taxon>
        <taxon>Natronoglycomyces</taxon>
    </lineage>
</organism>
<name>A0A895XMF9_9ACTN</name>
<dbReference type="Proteomes" id="UP000662939">
    <property type="component" value="Chromosome"/>
</dbReference>
<keyword evidence="2" id="KW-1185">Reference proteome</keyword>
<dbReference type="KEGG" id="nav:JQS30_13230"/>
<protein>
    <recommendedName>
        <fullName evidence="3">MmyB-like transcription regulator ligand binding domain-containing protein</fullName>
    </recommendedName>
</protein>
<dbReference type="AlphaFoldDB" id="A0A895XMF9"/>
<reference evidence="1" key="1">
    <citation type="submission" date="2021-02" db="EMBL/GenBank/DDBJ databases">
        <title>Natronoglycomyces albus gen. nov., sp. nov, a haloalkaliphilic actinobacterium from a soda solonchak soil.</title>
        <authorList>
            <person name="Sorokin D.Y."/>
            <person name="Khijniak T.V."/>
            <person name="Zakharycheva A.P."/>
            <person name="Boueva O.V."/>
            <person name="Ariskina E.V."/>
            <person name="Hahnke R.L."/>
            <person name="Bunk B."/>
            <person name="Sproer C."/>
            <person name="Schumann P."/>
            <person name="Evtushenko L.I."/>
            <person name="Kublanov I.V."/>
        </authorList>
    </citation>
    <scope>NUCLEOTIDE SEQUENCE</scope>
    <source>
        <strain evidence="1">DSM 106290</strain>
    </source>
</reference>
<sequence>MRKRIIHPRLGPVEVQCLILHVPDSDIRIVAYVTEAGSSSRAAIDSLHTSTQTAKASNGAAQKREDL</sequence>
<gene>
    <name evidence="1" type="ORF">JQS30_13230</name>
</gene>
<evidence type="ECO:0000313" key="1">
    <source>
        <dbReference type="EMBL" id="QSB04723.1"/>
    </source>
</evidence>